<evidence type="ECO:0000256" key="3">
    <source>
        <dbReference type="ARBA" id="ARBA00022741"/>
    </source>
</evidence>
<dbReference type="InterPro" id="IPR002205">
    <property type="entry name" value="Topo_IIA_dom_A"/>
</dbReference>
<gene>
    <name evidence="9" type="primary">gyrA</name>
    <name evidence="12" type="ORF">UW63_C0029G0013</name>
</gene>
<comment type="subcellular location">
    <subcellularLocation>
        <location evidence="9">Cytoplasm</location>
    </subcellularLocation>
</comment>
<comment type="function">
    <text evidence="9">A type II topoisomerase that negatively supercoils closed circular double-stranded (ds) DNA in an ATP-dependent manner to modulate DNA topology and maintain chromosomes in an underwound state. Negative supercoiling favors strand separation, and DNA replication, transcription, recombination and repair, all of which involve strand separation. Also able to catalyze the interconversion of other topological isomers of dsDNA rings, including catenanes and knotted rings. Type II topoisomerases break and join 2 DNA strands simultaneously in an ATP-dependent manner.</text>
</comment>
<dbReference type="FunFam" id="1.10.268.10:FF:000001">
    <property type="entry name" value="DNA gyrase subunit A"/>
    <property type="match status" value="1"/>
</dbReference>
<dbReference type="FunFam" id="2.120.10.90:FF:000005">
    <property type="entry name" value="DNA topoisomerase 4 subunit A"/>
    <property type="match status" value="1"/>
</dbReference>
<evidence type="ECO:0000256" key="8">
    <source>
        <dbReference type="ARBA" id="ARBA00063644"/>
    </source>
</evidence>
<comment type="catalytic activity">
    <reaction evidence="1 9 10">
        <text>ATP-dependent breakage, passage and rejoining of double-stranded DNA.</text>
        <dbReference type="EC" id="5.6.2.2"/>
    </reaction>
</comment>
<evidence type="ECO:0000256" key="1">
    <source>
        <dbReference type="ARBA" id="ARBA00000185"/>
    </source>
</evidence>
<dbReference type="InterPro" id="IPR005743">
    <property type="entry name" value="GyrA"/>
</dbReference>
<dbReference type="InterPro" id="IPR013758">
    <property type="entry name" value="Topo_IIA_A/C_ab"/>
</dbReference>
<evidence type="ECO:0000313" key="13">
    <source>
        <dbReference type="Proteomes" id="UP000034154"/>
    </source>
</evidence>
<dbReference type="FunFam" id="3.30.1360.40:FF:000002">
    <property type="entry name" value="DNA gyrase subunit A"/>
    <property type="match status" value="1"/>
</dbReference>
<dbReference type="EC" id="5.6.2.2" evidence="9"/>
<feature type="domain" description="Topo IIA-type catalytic" evidence="11">
    <location>
        <begin position="58"/>
        <end position="525"/>
    </location>
</feature>
<evidence type="ECO:0000256" key="7">
    <source>
        <dbReference type="ARBA" id="ARBA00023235"/>
    </source>
</evidence>
<keyword evidence="5 9" id="KW-0799">Topoisomerase</keyword>
<dbReference type="Pfam" id="PF03989">
    <property type="entry name" value="DNA_gyraseA_C"/>
    <property type="match status" value="6"/>
</dbReference>
<dbReference type="SUPFAM" id="SSF101904">
    <property type="entry name" value="GyrA/ParC C-terminal domain-like"/>
    <property type="match status" value="1"/>
</dbReference>
<dbReference type="GO" id="GO:0034335">
    <property type="term" value="F:DNA negative supercoiling activity"/>
    <property type="evidence" value="ECO:0007669"/>
    <property type="project" value="UniProtKB-ARBA"/>
</dbReference>
<comment type="subunit">
    <text evidence="8">Heterotetramer composed of ParC and ParE.</text>
</comment>
<dbReference type="EMBL" id="LCJB01000029">
    <property type="protein sequence ID" value="KKT70309.1"/>
    <property type="molecule type" value="Genomic_DNA"/>
</dbReference>
<dbReference type="PATRIC" id="fig|1619000.3.peg.527"/>
<comment type="similarity">
    <text evidence="2 9">Belongs to the type II topoisomerase GyrA/ParC subunit family.</text>
</comment>
<dbReference type="AlphaFoldDB" id="A0A0G1MEE3"/>
<dbReference type="NCBIfam" id="TIGR01063">
    <property type="entry name" value="gyrA"/>
    <property type="match status" value="1"/>
</dbReference>
<accession>A0A0G1MEE3</accession>
<dbReference type="Gene3D" id="3.90.199.10">
    <property type="entry name" value="Topoisomerase II, domain 5"/>
    <property type="match status" value="1"/>
</dbReference>
<dbReference type="InterPro" id="IPR006691">
    <property type="entry name" value="GyrA/parC_rep"/>
</dbReference>
<dbReference type="GO" id="GO:0009330">
    <property type="term" value="C:DNA topoisomerase type II (double strand cut, ATP-hydrolyzing) complex"/>
    <property type="evidence" value="ECO:0007669"/>
    <property type="project" value="TreeGrafter"/>
</dbReference>
<evidence type="ECO:0000313" key="12">
    <source>
        <dbReference type="EMBL" id="KKT70309.1"/>
    </source>
</evidence>
<dbReference type="InterPro" id="IPR013757">
    <property type="entry name" value="Topo_IIA_A_a_sf"/>
</dbReference>
<dbReference type="InterPro" id="IPR035516">
    <property type="entry name" value="Gyrase/topoIV_suA_C"/>
</dbReference>
<keyword evidence="9" id="KW-0963">Cytoplasm</keyword>
<dbReference type="Pfam" id="PF00521">
    <property type="entry name" value="DNA_topoisoIV"/>
    <property type="match status" value="1"/>
</dbReference>
<comment type="caution">
    <text evidence="9">Lacks conserved residue(s) required for the propagation of feature annotation.</text>
</comment>
<dbReference type="GO" id="GO:0005524">
    <property type="term" value="F:ATP binding"/>
    <property type="evidence" value="ECO:0007669"/>
    <property type="project" value="UniProtKB-UniRule"/>
</dbReference>
<keyword evidence="4 9" id="KW-0067">ATP-binding</keyword>
<dbReference type="GO" id="GO:0003677">
    <property type="term" value="F:DNA binding"/>
    <property type="evidence" value="ECO:0007669"/>
    <property type="project" value="UniProtKB-UniRule"/>
</dbReference>
<dbReference type="HAMAP" id="MF_01897">
    <property type="entry name" value="GyrA"/>
    <property type="match status" value="1"/>
</dbReference>
<reference evidence="12 13" key="1">
    <citation type="journal article" date="2015" name="Nature">
        <title>rRNA introns, odd ribosomes, and small enigmatic genomes across a large radiation of phyla.</title>
        <authorList>
            <person name="Brown C.T."/>
            <person name="Hug L.A."/>
            <person name="Thomas B.C."/>
            <person name="Sharon I."/>
            <person name="Castelle C.J."/>
            <person name="Singh A."/>
            <person name="Wilkins M.J."/>
            <person name="Williams K.H."/>
            <person name="Banfield J.F."/>
        </authorList>
    </citation>
    <scope>NUCLEOTIDE SEQUENCE [LARGE SCALE GENOMIC DNA]</scope>
</reference>
<dbReference type="PROSITE" id="PS52040">
    <property type="entry name" value="TOPO_IIA"/>
    <property type="match status" value="1"/>
</dbReference>
<dbReference type="GO" id="GO:0006261">
    <property type="term" value="P:DNA-templated DNA replication"/>
    <property type="evidence" value="ECO:0007669"/>
    <property type="project" value="UniProtKB-UniRule"/>
</dbReference>
<dbReference type="PANTHER" id="PTHR43493:SF5">
    <property type="entry name" value="DNA GYRASE SUBUNIT A, CHLOROPLASTIC_MITOCHONDRIAL"/>
    <property type="match status" value="1"/>
</dbReference>
<protein>
    <recommendedName>
        <fullName evidence="9">DNA gyrase subunit A</fullName>
        <ecNumber evidence="9">5.6.2.2</ecNumber>
    </recommendedName>
</protein>
<dbReference type="InterPro" id="IPR050220">
    <property type="entry name" value="Type_II_DNA_Topoisomerases"/>
</dbReference>
<feature type="active site" description="O-(5'-phospho-DNA)-tyrosine intermediate" evidence="9 10">
    <location>
        <position position="146"/>
    </location>
</feature>
<evidence type="ECO:0000256" key="6">
    <source>
        <dbReference type="ARBA" id="ARBA00023125"/>
    </source>
</evidence>
<dbReference type="FunFam" id="3.90.199.10:FF:000001">
    <property type="entry name" value="DNA gyrase subunit A"/>
    <property type="match status" value="1"/>
</dbReference>
<proteinExistence type="inferred from homology"/>
<dbReference type="GO" id="GO:0005694">
    <property type="term" value="C:chromosome"/>
    <property type="evidence" value="ECO:0007669"/>
    <property type="project" value="InterPro"/>
</dbReference>
<keyword evidence="6 9" id="KW-0238">DNA-binding</keyword>
<evidence type="ECO:0000256" key="10">
    <source>
        <dbReference type="PROSITE-ProRule" id="PRU01384"/>
    </source>
</evidence>
<keyword evidence="7 9" id="KW-0413">Isomerase</keyword>
<organism evidence="12 13">
    <name type="scientific">Candidatus Uhrbacteria bacterium GW2011_GWF2_44_350</name>
    <dbReference type="NCBI Taxonomy" id="1619000"/>
    <lineage>
        <taxon>Bacteria</taxon>
        <taxon>Candidatus Uhriibacteriota</taxon>
    </lineage>
</organism>
<sequence>MKKLKKTKKHQPQVEGGVEVLALSDEALAGRIEPRDISHEMSDAYLDYAMSVIVSRALPDVRDGFKPVHRRILYSMWQVGLRANSRFKKCATVVGEVLGKYHPHGDLAVYDSLVHMAQDFKLRYPMVNGQGNFGSLDGDSAAAYRYTESKLRPLAEEMLIDIDKDTVDFRPTFDGTHKEPTVLPARVPNLLVNGTLGIAVGMATNIPPHNLTEVCAATIHLIENPEASIDDLLEFVKGPDFPTGGIIYDWNEIKQAYATGKGRILTRAKTEIAEDKKGNFRIIVHEIPFQVNKATLLERIADAVRDKKIEGIRDLWDESTSDGVRIIIELKKDAYPKKVLNRLYQLTQLQETFHVNMLALIDNGIQPRILNLKSVLEEFLKHRFTVVRRRTQFELKRAQDRAHILEGLRIALLQIDKVIETIKKSKDKDEARVNLMKKFKLSELQATAILEMRLQQLANLERLKIEQEWEEKQKLIAELESILKSEKKLRALVKTEVQEIKDKYGDARKTEVIKQGIKAFSMEDLIPDVPTVVMITRGGYIKRVPPDTFKTQTRGGKGVMGLTTKEEDEVEQMFSTTTHRDILFFTNRGRVFKIKAYDIPEAARTAKGQALVNFLNLAPGELVSSYLSFSESDAYKFLFFVTGKGTVKKTAIEEFETIRQNGLIAIKLNDGDNLEWVKPTSGKDDISLVTANGQSIRFEEDSVRSMGRSAAGVRGIRLKGADVVVGMDVINTEMANRKKQAQLLVIMENGLGKRTPIDEYKTQGRGGSGIRTAHVSAKTGKVISARIVDSEDPQDIMVISTGGQVIRMSIKSVSVLGRDTQGVRVMRFKDEKDKVASVTVV</sequence>
<dbReference type="GO" id="GO:0006265">
    <property type="term" value="P:DNA topological change"/>
    <property type="evidence" value="ECO:0007669"/>
    <property type="project" value="UniProtKB-UniRule"/>
</dbReference>
<evidence type="ECO:0000259" key="11">
    <source>
        <dbReference type="PROSITE" id="PS52040"/>
    </source>
</evidence>
<dbReference type="Gene3D" id="2.120.10.90">
    <property type="entry name" value="DNA gyrase/topoisomerase IV, subunit A, C-terminal"/>
    <property type="match status" value="1"/>
</dbReference>
<evidence type="ECO:0000256" key="5">
    <source>
        <dbReference type="ARBA" id="ARBA00023029"/>
    </source>
</evidence>
<name>A0A0G1MEE3_9BACT</name>
<dbReference type="SUPFAM" id="SSF56719">
    <property type="entry name" value="Type II DNA topoisomerase"/>
    <property type="match status" value="1"/>
</dbReference>
<dbReference type="NCBIfam" id="NF004043">
    <property type="entry name" value="PRK05560.1"/>
    <property type="match status" value="1"/>
</dbReference>
<dbReference type="Gene3D" id="3.30.1360.40">
    <property type="match status" value="1"/>
</dbReference>
<dbReference type="Proteomes" id="UP000034154">
    <property type="component" value="Unassembled WGS sequence"/>
</dbReference>
<comment type="subunit">
    <text evidence="9">Heterotetramer, composed of two GyrA and two GyrB chains. In the heterotetramer, GyrA contains the active site tyrosine that forms a transient covalent intermediate with DNA, while GyrB binds cofactors and catalyzes ATP hydrolysis.</text>
</comment>
<dbReference type="NCBIfam" id="NF004044">
    <property type="entry name" value="PRK05561.1"/>
    <property type="match status" value="1"/>
</dbReference>
<comment type="miscellaneous">
    <text evidence="9">Few gyrases are as efficient as E.coli at forming negative supercoils. Not all organisms have 2 type II topoisomerases; in organisms with a single type II topoisomerase this enzyme also has to decatenate newly replicated chromosomes.</text>
</comment>
<dbReference type="SMART" id="SM00434">
    <property type="entry name" value="TOP4c"/>
    <property type="match status" value="1"/>
</dbReference>
<evidence type="ECO:0000256" key="9">
    <source>
        <dbReference type="HAMAP-Rule" id="MF_01897"/>
    </source>
</evidence>
<dbReference type="Gene3D" id="1.10.268.10">
    <property type="entry name" value="Topoisomerase, domain 3"/>
    <property type="match status" value="1"/>
</dbReference>
<comment type="caution">
    <text evidence="12">The sequence shown here is derived from an EMBL/GenBank/DDBJ whole genome shotgun (WGS) entry which is preliminary data.</text>
</comment>
<dbReference type="PANTHER" id="PTHR43493">
    <property type="entry name" value="DNA GYRASE/TOPOISOMERASE SUBUNIT A"/>
    <property type="match status" value="1"/>
</dbReference>
<evidence type="ECO:0000256" key="4">
    <source>
        <dbReference type="ARBA" id="ARBA00022840"/>
    </source>
</evidence>
<evidence type="ECO:0000256" key="2">
    <source>
        <dbReference type="ARBA" id="ARBA00008263"/>
    </source>
</evidence>
<dbReference type="GO" id="GO:0005737">
    <property type="term" value="C:cytoplasm"/>
    <property type="evidence" value="ECO:0007669"/>
    <property type="project" value="UniProtKB-SubCell"/>
</dbReference>
<dbReference type="InterPro" id="IPR013760">
    <property type="entry name" value="Topo_IIA-like_dom_sf"/>
</dbReference>
<keyword evidence="3 9" id="KW-0547">Nucleotide-binding</keyword>
<dbReference type="CDD" id="cd00187">
    <property type="entry name" value="TOP4c"/>
    <property type="match status" value="1"/>
</dbReference>